<accession>A0A1H6IXF6</accession>
<proteinExistence type="predicted"/>
<dbReference type="Proteomes" id="UP000198559">
    <property type="component" value="Unassembled WGS sequence"/>
</dbReference>
<reference evidence="2" key="1">
    <citation type="submission" date="2016-06" db="EMBL/GenBank/DDBJ databases">
        <authorList>
            <person name="Petersen J."/>
            <person name="Sayavedra L."/>
        </authorList>
    </citation>
    <scope>NUCLEOTIDE SEQUENCE [LARGE SCALE GENOMIC DNA]</scope>
    <source>
        <strain evidence="2">BazSymB</strain>
    </source>
</reference>
<dbReference type="EMBL" id="CVUD02000001">
    <property type="protein sequence ID" value="SEH54320.1"/>
    <property type="molecule type" value="Genomic_DNA"/>
</dbReference>
<dbReference type="STRING" id="235205.BAZSYMB_V2SCAFFOLD00009_2"/>
<gene>
    <name evidence="1" type="ORF">BAZSYMB_V2SCAFFOLD00009_2</name>
</gene>
<evidence type="ECO:0000313" key="2">
    <source>
        <dbReference type="Proteomes" id="UP000198559"/>
    </source>
</evidence>
<evidence type="ECO:0000313" key="1">
    <source>
        <dbReference type="EMBL" id="SEH54320.1"/>
    </source>
</evidence>
<sequence>MLSVKEPTQEGQKIIQKMEGRVFRVTYLTDSEIQKFKLKSVTTNSTNRDLLDKCLNEVMNDNNIQFKRIKVDAKKRSFEINQTRLKEMKIFLIGQESITQDILIYNAVLRAIS</sequence>
<protein>
    <submittedName>
        <fullName evidence="1">Uncharacterized protein</fullName>
    </submittedName>
</protein>
<name>A0A1H6IXF6_9GAMM</name>
<organism evidence="1 2">
    <name type="scientific">Bathymodiolus azoricus thioautotrophic gill symbiont</name>
    <dbReference type="NCBI Taxonomy" id="235205"/>
    <lineage>
        <taxon>Bacteria</taxon>
        <taxon>Pseudomonadati</taxon>
        <taxon>Pseudomonadota</taxon>
        <taxon>Gammaproteobacteria</taxon>
        <taxon>sulfur-oxidizing symbionts</taxon>
    </lineage>
</organism>
<dbReference type="AlphaFoldDB" id="A0A1H6IXF6"/>